<feature type="compositionally biased region" description="Basic and acidic residues" evidence="1">
    <location>
        <begin position="487"/>
        <end position="499"/>
    </location>
</feature>
<feature type="compositionally biased region" description="Basic and acidic residues" evidence="1">
    <location>
        <begin position="116"/>
        <end position="146"/>
    </location>
</feature>
<feature type="region of interest" description="Disordered" evidence="1">
    <location>
        <begin position="334"/>
        <end position="376"/>
    </location>
</feature>
<comment type="caution">
    <text evidence="2">The sequence shown here is derived from an EMBL/GenBank/DDBJ whole genome shotgun (WGS) entry which is preliminary data.</text>
</comment>
<feature type="compositionally biased region" description="Low complexity" evidence="1">
    <location>
        <begin position="236"/>
        <end position="245"/>
    </location>
</feature>
<dbReference type="EMBL" id="JBEHCU010006530">
    <property type="protein sequence ID" value="KAL1396900.1"/>
    <property type="molecule type" value="Genomic_DNA"/>
</dbReference>
<organism evidence="2 3">
    <name type="scientific">Culex pipiens pipiens</name>
    <name type="common">Northern house mosquito</name>
    <dbReference type="NCBI Taxonomy" id="38569"/>
    <lineage>
        <taxon>Eukaryota</taxon>
        <taxon>Metazoa</taxon>
        <taxon>Ecdysozoa</taxon>
        <taxon>Arthropoda</taxon>
        <taxon>Hexapoda</taxon>
        <taxon>Insecta</taxon>
        <taxon>Pterygota</taxon>
        <taxon>Neoptera</taxon>
        <taxon>Endopterygota</taxon>
        <taxon>Diptera</taxon>
        <taxon>Nematocera</taxon>
        <taxon>Culicoidea</taxon>
        <taxon>Culicidae</taxon>
        <taxon>Culicinae</taxon>
        <taxon>Culicini</taxon>
        <taxon>Culex</taxon>
        <taxon>Culex</taxon>
    </lineage>
</organism>
<feature type="compositionally biased region" description="Basic and acidic residues" evidence="1">
    <location>
        <begin position="182"/>
        <end position="194"/>
    </location>
</feature>
<name>A0ABD1DB71_CULPP</name>
<keyword evidence="3" id="KW-1185">Reference proteome</keyword>
<reference evidence="2 3" key="1">
    <citation type="submission" date="2024-05" db="EMBL/GenBank/DDBJ databases">
        <title>Culex pipiens pipiens assembly and annotation.</title>
        <authorList>
            <person name="Alout H."/>
            <person name="Durand T."/>
        </authorList>
    </citation>
    <scope>NUCLEOTIDE SEQUENCE [LARGE SCALE GENOMIC DNA]</scope>
    <source>
        <strain evidence="2">HA-2024</strain>
        <tissue evidence="2">Whole body</tissue>
    </source>
</reference>
<accession>A0ABD1DB71</accession>
<feature type="compositionally biased region" description="Basic and acidic residues" evidence="1">
    <location>
        <begin position="365"/>
        <end position="376"/>
    </location>
</feature>
<evidence type="ECO:0000313" key="2">
    <source>
        <dbReference type="EMBL" id="KAL1396900.1"/>
    </source>
</evidence>
<dbReference type="AlphaFoldDB" id="A0ABD1DB71"/>
<evidence type="ECO:0000256" key="1">
    <source>
        <dbReference type="SAM" id="MobiDB-lite"/>
    </source>
</evidence>
<feature type="compositionally biased region" description="Low complexity" evidence="1">
    <location>
        <begin position="28"/>
        <end position="94"/>
    </location>
</feature>
<dbReference type="Proteomes" id="UP001562425">
    <property type="component" value="Unassembled WGS sequence"/>
</dbReference>
<evidence type="ECO:0000313" key="3">
    <source>
        <dbReference type="Proteomes" id="UP001562425"/>
    </source>
</evidence>
<feature type="compositionally biased region" description="Basic and acidic residues" evidence="1">
    <location>
        <begin position="451"/>
        <end position="465"/>
    </location>
</feature>
<feature type="compositionally biased region" description="Polar residues" evidence="1">
    <location>
        <begin position="1"/>
        <end position="10"/>
    </location>
</feature>
<sequence length="533" mass="56138">MSLQVQSSQPAAAPSGRRTPQVYQNLVATPPTAPASATPTPPTNGNSSNKSSSGNKLSLKGSSSGKSSPAASSGKASPAPTQPTVTVTPATPQSAPVVAIVDLVSDEKVASPAKATAEKKEVTNGKDTNGKHEEAVKESPRKETKASPKASPRATPQKSIPVEQVKTPETVSPKKPAAAAAKEVKEAAPEPAIKKVDNSLVGEKTLKGFTAEGDEMESLVVEPSEYEDSPMPPRTGGKSKLLKGGPPTRARISPFRVAQEAVAVANASTVVNLSTVSEGQHAESNESSPAVDFNRPLRAISGRRSTRPLTDIQFSYRKPTADLNDSSSSLNVTVGSEIHNDSLRTPAGSSRKRKAMTPESTSDALDVKEHTDSPKRTRLDFSGFLGIVASPVTMLKNRFSRVRLHASTPVAKRSFETEEDLVGKVVTAEATTTTANISGGAAADNKMEVEPAAETADKTEQKPEESSTAIKDGQTDVPASEDASTAEEAKEDSVEVKDVTDKQRRCVIIDKLVVANESKRILVLVREQLPHKP</sequence>
<feature type="region of interest" description="Disordered" evidence="1">
    <location>
        <begin position="109"/>
        <end position="194"/>
    </location>
</feature>
<feature type="region of interest" description="Disordered" evidence="1">
    <location>
        <begin position="1"/>
        <end position="94"/>
    </location>
</feature>
<feature type="region of interest" description="Disordered" evidence="1">
    <location>
        <begin position="207"/>
        <end position="247"/>
    </location>
</feature>
<proteinExistence type="predicted"/>
<protein>
    <submittedName>
        <fullName evidence="2">Uncharacterized protein</fullName>
    </submittedName>
</protein>
<feature type="region of interest" description="Disordered" evidence="1">
    <location>
        <begin position="451"/>
        <end position="499"/>
    </location>
</feature>
<gene>
    <name evidence="2" type="ORF">pipiens_010165</name>
</gene>